<dbReference type="STRING" id="796925.A0A137P7M4"/>
<dbReference type="InterPro" id="IPR036545">
    <property type="entry name" value="Cyt_c_oxidase_su5A/6_sf"/>
</dbReference>
<dbReference type="InterPro" id="IPR003204">
    <property type="entry name" value="Cyt_c_oxidase_su5A/6"/>
</dbReference>
<evidence type="ECO:0000256" key="1">
    <source>
        <dbReference type="ARBA" id="ARBA00004443"/>
    </source>
</evidence>
<comment type="function">
    <text evidence="13">Component of the cytochrome c oxidase, the last enzyme in the mitochondrial electron transport chain which drives oxidative phosphorylation. The respiratory chain contains 3 multisubunit complexes succinate dehydrogenase (complex II, CII), ubiquinol-cytochrome c oxidoreductase (cytochrome b-c1 complex, complex III, CIII) and cytochrome c oxidase (complex IV, CIV), that cooperate to transfer electrons derived from NADH and succinate to molecular oxygen, creating an electrochemical gradient over the inner membrane that drives transmembrane transport and the ATP synthase. Cytochrome c oxidase is the component of the respiratory chain that catalyzes the reduction of oxygen to water. Electrons originating from reduced cytochrome c in the intermembrane space (IMS) are transferred via the dinuclear copper A center (CU(A)) of subunit 2 and heme A of subunit 1 to the active site in subunit 1, a binuclear center (BNC) formed by heme A3 and copper B (CU(B)). The BNC reduces molecular oxygen to 2 water molecules using 4 electrons from cytochrome c in the IMS and 4 protons from the mitochondrial matrix.</text>
</comment>
<evidence type="ECO:0000256" key="6">
    <source>
        <dbReference type="ARBA" id="ARBA00022792"/>
    </source>
</evidence>
<accession>A0A137P7M4</accession>
<dbReference type="EMBL" id="KQ964487">
    <property type="protein sequence ID" value="KXN70995.1"/>
    <property type="molecule type" value="Genomic_DNA"/>
</dbReference>
<dbReference type="UniPathway" id="UPA00705"/>
<dbReference type="Gene3D" id="1.25.40.40">
    <property type="entry name" value="Cytochrome c oxidase, subunit Va/VI"/>
    <property type="match status" value="1"/>
</dbReference>
<reference evidence="14 15" key="1">
    <citation type="journal article" date="2015" name="Genome Biol. Evol.">
        <title>Phylogenomic analyses indicate that early fungi evolved digesting cell walls of algal ancestors of land plants.</title>
        <authorList>
            <person name="Chang Y."/>
            <person name="Wang S."/>
            <person name="Sekimoto S."/>
            <person name="Aerts A.L."/>
            <person name="Choi C."/>
            <person name="Clum A."/>
            <person name="LaButti K.M."/>
            <person name="Lindquist E.A."/>
            <person name="Yee Ngan C."/>
            <person name="Ohm R.A."/>
            <person name="Salamov A.A."/>
            <person name="Grigoriev I.V."/>
            <person name="Spatafora J.W."/>
            <person name="Berbee M.L."/>
        </authorList>
    </citation>
    <scope>NUCLEOTIDE SEQUENCE [LARGE SCALE GENOMIC DNA]</scope>
    <source>
        <strain evidence="14 15">NRRL 28638</strain>
    </source>
</reference>
<evidence type="ECO:0000256" key="3">
    <source>
        <dbReference type="ARBA" id="ARBA00007972"/>
    </source>
</evidence>
<comment type="subunit">
    <text evidence="13">Component of the cytochrome c oxidase (complex IV, CIV), a multisubunit enzyme composed of a catalytic core of 3 subunits and several supernumerary subunits.</text>
</comment>
<evidence type="ECO:0000256" key="5">
    <source>
        <dbReference type="ARBA" id="ARBA00022723"/>
    </source>
</evidence>
<evidence type="ECO:0000313" key="14">
    <source>
        <dbReference type="EMBL" id="KXN70995.1"/>
    </source>
</evidence>
<comment type="subcellular location">
    <subcellularLocation>
        <location evidence="1 13">Mitochondrion inner membrane</location>
        <topology evidence="1 13">Peripheral membrane protein</topology>
        <orientation evidence="1 13">Matrix side</orientation>
    </subcellularLocation>
</comment>
<protein>
    <recommendedName>
        <fullName evidence="11 13">Cytochrome c oxidase subunit 6, mitochondrial</fullName>
    </recommendedName>
    <alternativeName>
        <fullName evidence="12 13">Cytochrome c oxidase polypeptide VI</fullName>
    </alternativeName>
</protein>
<keyword evidence="6 13" id="KW-0999">Mitochondrion inner membrane</keyword>
<dbReference type="AlphaFoldDB" id="A0A137P7M4"/>
<evidence type="ECO:0000256" key="9">
    <source>
        <dbReference type="ARBA" id="ARBA00023128"/>
    </source>
</evidence>
<evidence type="ECO:0000256" key="12">
    <source>
        <dbReference type="ARBA" id="ARBA00082700"/>
    </source>
</evidence>
<keyword evidence="7 13" id="KW-0809">Transit peptide</keyword>
<dbReference type="GO" id="GO:0045277">
    <property type="term" value="C:respiratory chain complex IV"/>
    <property type="evidence" value="ECO:0007669"/>
    <property type="project" value="UniProtKB-UniRule"/>
</dbReference>
<proteinExistence type="inferred from homology"/>
<sequence>MIQPIARNLFRLSTLRTTARLAPTFKPIVSAQRWYSDHSETFEEFNARYQKFFEEVDDVFELQRGLNNCFAYDLVPSPAVIESAIKASRRVNDFATAVRIFEGIKDKVENEGQYLSYLNELKHIKEEYGINTKEELGY</sequence>
<dbReference type="GO" id="GO:0006123">
    <property type="term" value="P:mitochondrial electron transport, cytochrome c to oxygen"/>
    <property type="evidence" value="ECO:0007669"/>
    <property type="project" value="UniProtKB-UniRule"/>
</dbReference>
<comment type="pathway">
    <text evidence="2 13">Energy metabolism; oxidative phosphorylation.</text>
</comment>
<evidence type="ECO:0000256" key="10">
    <source>
        <dbReference type="ARBA" id="ARBA00023136"/>
    </source>
</evidence>
<dbReference type="SUPFAM" id="SSF48479">
    <property type="entry name" value="Cytochrome c oxidase subunit E"/>
    <property type="match status" value="1"/>
</dbReference>
<dbReference type="GO" id="GO:0046872">
    <property type="term" value="F:metal ion binding"/>
    <property type="evidence" value="ECO:0007669"/>
    <property type="project" value="UniProtKB-UniRule"/>
</dbReference>
<evidence type="ECO:0000256" key="13">
    <source>
        <dbReference type="RuleBase" id="RU368103"/>
    </source>
</evidence>
<dbReference type="OrthoDB" id="5778907at2759"/>
<evidence type="ECO:0000256" key="4">
    <source>
        <dbReference type="ARBA" id="ARBA00022617"/>
    </source>
</evidence>
<evidence type="ECO:0000256" key="8">
    <source>
        <dbReference type="ARBA" id="ARBA00023004"/>
    </source>
</evidence>
<keyword evidence="5 13" id="KW-0479">Metal-binding</keyword>
<evidence type="ECO:0000256" key="7">
    <source>
        <dbReference type="ARBA" id="ARBA00022946"/>
    </source>
</evidence>
<organism evidence="14 15">
    <name type="scientific">Conidiobolus coronatus (strain ATCC 28846 / CBS 209.66 / NRRL 28638)</name>
    <name type="common">Delacroixia coronata</name>
    <dbReference type="NCBI Taxonomy" id="796925"/>
    <lineage>
        <taxon>Eukaryota</taxon>
        <taxon>Fungi</taxon>
        <taxon>Fungi incertae sedis</taxon>
        <taxon>Zoopagomycota</taxon>
        <taxon>Entomophthoromycotina</taxon>
        <taxon>Entomophthoromycetes</taxon>
        <taxon>Entomophthorales</taxon>
        <taxon>Ancylistaceae</taxon>
        <taxon>Conidiobolus</taxon>
    </lineage>
</organism>
<gene>
    <name evidence="14" type="ORF">CONCODRAFT_38845</name>
</gene>
<dbReference type="GO" id="GO:0005743">
    <property type="term" value="C:mitochondrial inner membrane"/>
    <property type="evidence" value="ECO:0007669"/>
    <property type="project" value="UniProtKB-SubCell"/>
</dbReference>
<dbReference type="OMA" id="CFAYDIV"/>
<keyword evidence="8 13" id="KW-0408">Iron</keyword>
<keyword evidence="15" id="KW-1185">Reference proteome</keyword>
<dbReference type="Proteomes" id="UP000070444">
    <property type="component" value="Unassembled WGS sequence"/>
</dbReference>
<keyword evidence="4 13" id="KW-0349">Heme</keyword>
<evidence type="ECO:0000313" key="15">
    <source>
        <dbReference type="Proteomes" id="UP000070444"/>
    </source>
</evidence>
<dbReference type="PANTHER" id="PTHR14200:SF11">
    <property type="entry name" value="CYTOCHROME C OXIDASE SUBUNIT 5A, MITOCHONDRIAL"/>
    <property type="match status" value="1"/>
</dbReference>
<name>A0A137P7M4_CONC2</name>
<dbReference type="PANTHER" id="PTHR14200">
    <property type="entry name" value="CYTOCHROME C OXIDASE POLYPEPTIDE"/>
    <property type="match status" value="1"/>
</dbReference>
<dbReference type="FunFam" id="1.25.40.40:FF:000001">
    <property type="entry name" value="Cytochrome c oxidase subunit VI"/>
    <property type="match status" value="1"/>
</dbReference>
<keyword evidence="10 13" id="KW-0472">Membrane</keyword>
<evidence type="ECO:0000256" key="11">
    <source>
        <dbReference type="ARBA" id="ARBA00070174"/>
    </source>
</evidence>
<keyword evidence="9 13" id="KW-0496">Mitochondrion</keyword>
<dbReference type="Pfam" id="PF02284">
    <property type="entry name" value="COX5A"/>
    <property type="match status" value="1"/>
</dbReference>
<comment type="similarity">
    <text evidence="3 13">Belongs to the cytochrome c oxidase subunit 5A family.</text>
</comment>
<dbReference type="CDD" id="cd00923">
    <property type="entry name" value="Cyt_c_Oxidase_Va"/>
    <property type="match status" value="1"/>
</dbReference>
<evidence type="ECO:0000256" key="2">
    <source>
        <dbReference type="ARBA" id="ARBA00004673"/>
    </source>
</evidence>